<proteinExistence type="predicted"/>
<dbReference type="SUPFAM" id="SSF53850">
    <property type="entry name" value="Periplasmic binding protein-like II"/>
    <property type="match status" value="1"/>
</dbReference>
<evidence type="ECO:0000313" key="1">
    <source>
        <dbReference type="EMBL" id="SVB41553.1"/>
    </source>
</evidence>
<sequence>VVFTQYKGAFYSPITYQLGVNMLSKYKPLNKIIVSTLGLFLLLTSQSIGIELNMYYPVAVGGPLTKIVDGMVDEFERKNPDVKVNAIYAGNYNDARIKALAALKSGKPAQLSVMFSIDI</sequence>
<feature type="non-terminal residue" evidence="1">
    <location>
        <position position="1"/>
    </location>
</feature>
<reference evidence="1" key="1">
    <citation type="submission" date="2018-05" db="EMBL/GenBank/DDBJ databases">
        <authorList>
            <person name="Lanie J.A."/>
            <person name="Ng W.-L."/>
            <person name="Kazmierczak K.M."/>
            <person name="Andrzejewski T.M."/>
            <person name="Davidsen T.M."/>
            <person name="Wayne K.J."/>
            <person name="Tettelin H."/>
            <person name="Glass J.I."/>
            <person name="Rusch D."/>
            <person name="Podicherti R."/>
            <person name="Tsui H.-C.T."/>
            <person name="Winkler M.E."/>
        </authorList>
    </citation>
    <scope>NUCLEOTIDE SEQUENCE</scope>
</reference>
<dbReference type="EMBL" id="UINC01040956">
    <property type="protein sequence ID" value="SVB41553.1"/>
    <property type="molecule type" value="Genomic_DNA"/>
</dbReference>
<dbReference type="Gene3D" id="3.40.190.10">
    <property type="entry name" value="Periplasmic binding protein-like II"/>
    <property type="match status" value="1"/>
</dbReference>
<protein>
    <recommendedName>
        <fullName evidence="2">Leucine-binding protein domain-containing protein</fullName>
    </recommendedName>
</protein>
<evidence type="ECO:0008006" key="2">
    <source>
        <dbReference type="Google" id="ProtNLM"/>
    </source>
</evidence>
<gene>
    <name evidence="1" type="ORF">METZ01_LOCUS194407</name>
</gene>
<name>A0A382DV50_9ZZZZ</name>
<dbReference type="AlphaFoldDB" id="A0A382DV50"/>
<feature type="non-terminal residue" evidence="1">
    <location>
        <position position="119"/>
    </location>
</feature>
<accession>A0A382DV50</accession>
<organism evidence="1">
    <name type="scientific">marine metagenome</name>
    <dbReference type="NCBI Taxonomy" id="408172"/>
    <lineage>
        <taxon>unclassified sequences</taxon>
        <taxon>metagenomes</taxon>
        <taxon>ecological metagenomes</taxon>
    </lineage>
</organism>